<gene>
    <name evidence="2" type="ORF">CTI12_AA027390</name>
</gene>
<keyword evidence="3" id="KW-1185">Reference proteome</keyword>
<feature type="signal peptide" evidence="1">
    <location>
        <begin position="1"/>
        <end position="22"/>
    </location>
</feature>
<dbReference type="AlphaFoldDB" id="A0A2U1QHW1"/>
<protein>
    <submittedName>
        <fullName evidence="2">Transposase, MuDR, MULE transposase domain protein</fullName>
    </submittedName>
</protein>
<comment type="caution">
    <text evidence="2">The sequence shown here is derived from an EMBL/GenBank/DDBJ whole genome shotgun (WGS) entry which is preliminary data.</text>
</comment>
<keyword evidence="1" id="KW-0732">Signal</keyword>
<feature type="chain" id="PRO_5015445879" evidence="1">
    <location>
        <begin position="23"/>
        <end position="114"/>
    </location>
</feature>
<evidence type="ECO:0000313" key="3">
    <source>
        <dbReference type="Proteomes" id="UP000245207"/>
    </source>
</evidence>
<evidence type="ECO:0000256" key="1">
    <source>
        <dbReference type="SAM" id="SignalP"/>
    </source>
</evidence>
<accession>A0A2U1QHW1</accession>
<dbReference type="EMBL" id="PKPP01000113">
    <property type="protein sequence ID" value="PWA97584.1"/>
    <property type="molecule type" value="Genomic_DNA"/>
</dbReference>
<organism evidence="2 3">
    <name type="scientific">Artemisia annua</name>
    <name type="common">Sweet wormwood</name>
    <dbReference type="NCBI Taxonomy" id="35608"/>
    <lineage>
        <taxon>Eukaryota</taxon>
        <taxon>Viridiplantae</taxon>
        <taxon>Streptophyta</taxon>
        <taxon>Embryophyta</taxon>
        <taxon>Tracheophyta</taxon>
        <taxon>Spermatophyta</taxon>
        <taxon>Magnoliopsida</taxon>
        <taxon>eudicotyledons</taxon>
        <taxon>Gunneridae</taxon>
        <taxon>Pentapetalae</taxon>
        <taxon>asterids</taxon>
        <taxon>campanulids</taxon>
        <taxon>Asterales</taxon>
        <taxon>Asteraceae</taxon>
        <taxon>Asteroideae</taxon>
        <taxon>Anthemideae</taxon>
        <taxon>Artemisiinae</taxon>
        <taxon>Artemisia</taxon>
    </lineage>
</organism>
<proteinExistence type="predicted"/>
<dbReference type="Proteomes" id="UP000245207">
    <property type="component" value="Unassembled WGS sequence"/>
</dbReference>
<evidence type="ECO:0000313" key="2">
    <source>
        <dbReference type="EMBL" id="PWA97584.1"/>
    </source>
</evidence>
<reference evidence="2 3" key="1">
    <citation type="journal article" date="2018" name="Mol. Plant">
        <title>The genome of Artemisia annua provides insight into the evolution of Asteraceae family and artemisinin biosynthesis.</title>
        <authorList>
            <person name="Shen Q."/>
            <person name="Zhang L."/>
            <person name="Liao Z."/>
            <person name="Wang S."/>
            <person name="Yan T."/>
            <person name="Shi P."/>
            <person name="Liu M."/>
            <person name="Fu X."/>
            <person name="Pan Q."/>
            <person name="Wang Y."/>
            <person name="Lv Z."/>
            <person name="Lu X."/>
            <person name="Zhang F."/>
            <person name="Jiang W."/>
            <person name="Ma Y."/>
            <person name="Chen M."/>
            <person name="Hao X."/>
            <person name="Li L."/>
            <person name="Tang Y."/>
            <person name="Lv G."/>
            <person name="Zhou Y."/>
            <person name="Sun X."/>
            <person name="Brodelius P.E."/>
            <person name="Rose J.K.C."/>
            <person name="Tang K."/>
        </authorList>
    </citation>
    <scope>NUCLEOTIDE SEQUENCE [LARGE SCALE GENOMIC DNA]</scope>
    <source>
        <strain evidence="3">cv. Huhao1</strain>
        <tissue evidence="2">Leaf</tissue>
    </source>
</reference>
<sequence length="114" mass="13240">MVVPMSLVLFTFIGMLDELGLGDDKILFTHFRIPEESLDDRLFPLISEEHVVILLKYVPRFKEIEVYIETYVSLVEQHLMEMRSRRGKGVVIEDIEEGDLVKEAEKDGKLCLLE</sequence>
<name>A0A2U1QHW1_ARTAN</name>